<gene>
    <name evidence="3" type="ORF">F4561_005912</name>
</gene>
<name>A0A7W7RP09_9ACTN</name>
<evidence type="ECO:0000256" key="1">
    <source>
        <dbReference type="ARBA" id="ARBA00049958"/>
    </source>
</evidence>
<dbReference type="AlphaFoldDB" id="A0A7W7RP09"/>
<sequence length="215" mass="22833">MTTDSNPGETTERVEHLLRELAKSDPAAHELAEEALGLIVELYGVALGRIVEYAGPATASAEAGDDHAGGISTLDHLLADDLVASLLVLHDLHPLDTSARIHQALERIRPYLGAHTGDVELVSVDAERGTAVLRLRGNCDNCPSSAETVRKSIEQLVAEAAPEIEEVRIEGVADPEAEYAEPDHIVLANGRPRPEEHAMACTVPGRLAGRTPAGD</sequence>
<organism evidence="3 4">
    <name type="scientific">Lipingzhangella halophila</name>
    <dbReference type="NCBI Taxonomy" id="1783352"/>
    <lineage>
        <taxon>Bacteria</taxon>
        <taxon>Bacillati</taxon>
        <taxon>Actinomycetota</taxon>
        <taxon>Actinomycetes</taxon>
        <taxon>Streptosporangiales</taxon>
        <taxon>Nocardiopsidaceae</taxon>
        <taxon>Lipingzhangella</taxon>
    </lineage>
</organism>
<dbReference type="GO" id="GO:0005506">
    <property type="term" value="F:iron ion binding"/>
    <property type="evidence" value="ECO:0007669"/>
    <property type="project" value="InterPro"/>
</dbReference>
<dbReference type="GO" id="GO:0051536">
    <property type="term" value="F:iron-sulfur cluster binding"/>
    <property type="evidence" value="ECO:0007669"/>
    <property type="project" value="InterPro"/>
</dbReference>
<comment type="caution">
    <text evidence="3">The sequence shown here is derived from an EMBL/GenBank/DDBJ whole genome shotgun (WGS) entry which is preliminary data.</text>
</comment>
<evidence type="ECO:0000313" key="4">
    <source>
        <dbReference type="Proteomes" id="UP000523007"/>
    </source>
</evidence>
<feature type="domain" description="NIF system FeS cluster assembly NifU C-terminal" evidence="2">
    <location>
        <begin position="101"/>
        <end position="167"/>
    </location>
</feature>
<dbReference type="Pfam" id="PF01106">
    <property type="entry name" value="NifU"/>
    <property type="match status" value="1"/>
</dbReference>
<reference evidence="3 4" key="1">
    <citation type="submission" date="2020-08" db="EMBL/GenBank/DDBJ databases">
        <title>Sequencing the genomes of 1000 actinobacteria strains.</title>
        <authorList>
            <person name="Klenk H.-P."/>
        </authorList>
    </citation>
    <scope>NUCLEOTIDE SEQUENCE [LARGE SCALE GENOMIC DNA]</scope>
    <source>
        <strain evidence="3 4">DSM 102030</strain>
    </source>
</reference>
<dbReference type="Gene3D" id="3.30.300.130">
    <property type="entry name" value="Fe-S cluster assembly (FSCA)"/>
    <property type="match status" value="1"/>
</dbReference>
<dbReference type="EMBL" id="JACHJT010000002">
    <property type="protein sequence ID" value="MBB4935018.1"/>
    <property type="molecule type" value="Genomic_DNA"/>
</dbReference>
<accession>A0A7W7RP09</accession>
<dbReference type="PANTHER" id="PTHR11178:SF51">
    <property type="entry name" value="FE_S BIOGENESIS PROTEIN NFUA"/>
    <property type="match status" value="1"/>
</dbReference>
<protein>
    <submittedName>
        <fullName evidence="3">Fe-S cluster biogenesis protein NfuA</fullName>
    </submittedName>
</protein>
<proteinExistence type="predicted"/>
<evidence type="ECO:0000259" key="2">
    <source>
        <dbReference type="Pfam" id="PF01106"/>
    </source>
</evidence>
<keyword evidence="4" id="KW-1185">Reference proteome</keyword>
<dbReference type="Proteomes" id="UP000523007">
    <property type="component" value="Unassembled WGS sequence"/>
</dbReference>
<dbReference type="InterPro" id="IPR034904">
    <property type="entry name" value="FSCA_dom_sf"/>
</dbReference>
<evidence type="ECO:0000313" key="3">
    <source>
        <dbReference type="EMBL" id="MBB4935018.1"/>
    </source>
</evidence>
<comment type="function">
    <text evidence="1">May be involved in the formation or repair of [Fe-S] clusters present in iron-sulfur proteins.</text>
</comment>
<dbReference type="GO" id="GO:0016226">
    <property type="term" value="P:iron-sulfur cluster assembly"/>
    <property type="evidence" value="ECO:0007669"/>
    <property type="project" value="InterPro"/>
</dbReference>
<dbReference type="PANTHER" id="PTHR11178">
    <property type="entry name" value="IRON-SULFUR CLUSTER SCAFFOLD PROTEIN NFU-RELATED"/>
    <property type="match status" value="1"/>
</dbReference>
<dbReference type="InterPro" id="IPR001075">
    <property type="entry name" value="NIF_FeS_clus_asmbl_NifU_C"/>
</dbReference>
<dbReference type="RefSeq" id="WP_184584811.1">
    <property type="nucleotide sequence ID" value="NZ_JACHJT010000002.1"/>
</dbReference>
<dbReference type="SUPFAM" id="SSF117916">
    <property type="entry name" value="Fe-S cluster assembly (FSCA) domain-like"/>
    <property type="match status" value="1"/>
</dbReference>